<dbReference type="InterPro" id="IPR051462">
    <property type="entry name" value="CBS_domain-containing"/>
</dbReference>
<evidence type="ECO:0000256" key="2">
    <source>
        <dbReference type="PROSITE-ProRule" id="PRU00703"/>
    </source>
</evidence>
<protein>
    <recommendedName>
        <fullName evidence="3">CBS domain-containing protein</fullName>
    </recommendedName>
</protein>
<gene>
    <name evidence="4" type="ORF">SOCE26_051490</name>
</gene>
<dbReference type="InterPro" id="IPR000644">
    <property type="entry name" value="CBS_dom"/>
</dbReference>
<dbReference type="SUPFAM" id="SSF54631">
    <property type="entry name" value="CBS-domain pair"/>
    <property type="match status" value="3"/>
</dbReference>
<name>A0A2L0EWM1_SORCE</name>
<dbReference type="InterPro" id="IPR046342">
    <property type="entry name" value="CBS_dom_sf"/>
</dbReference>
<accession>A0A2L0EWM1</accession>
<dbReference type="AlphaFoldDB" id="A0A2L0EWM1"/>
<evidence type="ECO:0000313" key="4">
    <source>
        <dbReference type="EMBL" id="AUX43696.1"/>
    </source>
</evidence>
<evidence type="ECO:0000259" key="3">
    <source>
        <dbReference type="PROSITE" id="PS51371"/>
    </source>
</evidence>
<dbReference type="Proteomes" id="UP000238348">
    <property type="component" value="Chromosome"/>
</dbReference>
<dbReference type="Pfam" id="PF00571">
    <property type="entry name" value="CBS"/>
    <property type="match status" value="4"/>
</dbReference>
<evidence type="ECO:0000313" key="5">
    <source>
        <dbReference type="Proteomes" id="UP000238348"/>
    </source>
</evidence>
<evidence type="ECO:0000256" key="1">
    <source>
        <dbReference type="ARBA" id="ARBA00022737"/>
    </source>
</evidence>
<dbReference type="CDD" id="cd02205">
    <property type="entry name" value="CBS_pair_SF"/>
    <property type="match status" value="1"/>
</dbReference>
<feature type="domain" description="CBS" evidence="3">
    <location>
        <begin position="29"/>
        <end position="85"/>
    </location>
</feature>
<dbReference type="PROSITE" id="PS51371">
    <property type="entry name" value="CBS"/>
    <property type="match status" value="3"/>
</dbReference>
<dbReference type="Gene3D" id="3.10.580.10">
    <property type="entry name" value="CBS-domain"/>
    <property type="match status" value="2"/>
</dbReference>
<dbReference type="PANTHER" id="PTHR48108:SF26">
    <property type="entry name" value="CBS DOMAIN-CONTAINING PROTEIN DDB_G0289609"/>
    <property type="match status" value="1"/>
</dbReference>
<dbReference type="EMBL" id="CP012673">
    <property type="protein sequence ID" value="AUX43696.1"/>
    <property type="molecule type" value="Genomic_DNA"/>
</dbReference>
<keyword evidence="1" id="KW-0677">Repeat</keyword>
<proteinExistence type="predicted"/>
<keyword evidence="2" id="KW-0129">CBS domain</keyword>
<feature type="domain" description="CBS" evidence="3">
    <location>
        <begin position="103"/>
        <end position="159"/>
    </location>
</feature>
<feature type="domain" description="CBS" evidence="3">
    <location>
        <begin position="165"/>
        <end position="226"/>
    </location>
</feature>
<sequence length="291" mass="31181">MRRLLEPRAGVPSRYFPMMRFATPVSRYMTCDVITAPDTTPLPEVHRMLGEHSISCVPIIDGASRATGVLSRTDLLRLGRFETKTNSRGMLLTLPDVPAREVLRPGILTIGRTTLVVQAASVLLKHGIRRVFVREGDALTGVFSTKDLLLALVESRLTTPISELMSAPAYTIPLDAPLALAADRLTTAQVSGLVVVDPDGWPVGMFTQTEALLAHGVLSDSPVEDVMSPAMVCLDVRTPLHRAAAAAHAAQARRVLVVQGRRLRGVLTGLDFARAVAGTGVISVAVRSRAG</sequence>
<dbReference type="SMART" id="SM00116">
    <property type="entry name" value="CBS"/>
    <property type="match status" value="4"/>
</dbReference>
<reference evidence="4 5" key="1">
    <citation type="submission" date="2015-09" db="EMBL/GenBank/DDBJ databases">
        <title>Sorangium comparison.</title>
        <authorList>
            <person name="Zaburannyi N."/>
            <person name="Bunk B."/>
            <person name="Overmann J."/>
            <person name="Mueller R."/>
        </authorList>
    </citation>
    <scope>NUCLEOTIDE SEQUENCE [LARGE SCALE GENOMIC DNA]</scope>
    <source>
        <strain evidence="4 5">So ce26</strain>
    </source>
</reference>
<organism evidence="4 5">
    <name type="scientific">Sorangium cellulosum</name>
    <name type="common">Polyangium cellulosum</name>
    <dbReference type="NCBI Taxonomy" id="56"/>
    <lineage>
        <taxon>Bacteria</taxon>
        <taxon>Pseudomonadati</taxon>
        <taxon>Myxococcota</taxon>
        <taxon>Polyangia</taxon>
        <taxon>Polyangiales</taxon>
        <taxon>Polyangiaceae</taxon>
        <taxon>Sorangium</taxon>
    </lineage>
</organism>
<dbReference type="PANTHER" id="PTHR48108">
    <property type="entry name" value="CBS DOMAIN-CONTAINING PROTEIN CBSX2, CHLOROPLASTIC"/>
    <property type="match status" value="1"/>
</dbReference>